<reference evidence="3 4" key="1">
    <citation type="submission" date="2015-04" db="EMBL/GenBank/DDBJ databases">
        <title>Draft genome of the roundworm Trichinella nativa.</title>
        <authorList>
            <person name="Mitreva M."/>
        </authorList>
    </citation>
    <scope>NUCLEOTIDE SEQUENCE [LARGE SCALE GENOMIC DNA]</scope>
    <source>
        <strain evidence="3 4">ISS45</strain>
    </source>
</reference>
<feature type="region of interest" description="Disordered" evidence="1">
    <location>
        <begin position="77"/>
        <end position="99"/>
    </location>
</feature>
<keyword evidence="2" id="KW-0812">Transmembrane</keyword>
<name>A0A1Y3EI71_9BILA</name>
<accession>A0A1Y3EI71</accession>
<feature type="region of interest" description="Disordered" evidence="1">
    <location>
        <begin position="40"/>
        <end position="65"/>
    </location>
</feature>
<keyword evidence="2" id="KW-1133">Transmembrane helix</keyword>
<evidence type="ECO:0000313" key="3">
    <source>
        <dbReference type="EMBL" id="OUC44833.1"/>
    </source>
</evidence>
<feature type="region of interest" description="Disordered" evidence="1">
    <location>
        <begin position="1"/>
        <end position="28"/>
    </location>
</feature>
<gene>
    <name evidence="3" type="ORF">D917_08803</name>
</gene>
<evidence type="ECO:0000256" key="2">
    <source>
        <dbReference type="SAM" id="Phobius"/>
    </source>
</evidence>
<dbReference type="AlphaFoldDB" id="A0A1Y3EI71"/>
<evidence type="ECO:0000256" key="1">
    <source>
        <dbReference type="SAM" id="MobiDB-lite"/>
    </source>
</evidence>
<feature type="transmembrane region" description="Helical" evidence="2">
    <location>
        <begin position="203"/>
        <end position="220"/>
    </location>
</feature>
<comment type="caution">
    <text evidence="3">The sequence shown here is derived from an EMBL/GenBank/DDBJ whole genome shotgun (WGS) entry which is preliminary data.</text>
</comment>
<protein>
    <submittedName>
        <fullName evidence="3">Uncharacterized protein</fullName>
    </submittedName>
</protein>
<dbReference type="EMBL" id="LVZM01011634">
    <property type="protein sequence ID" value="OUC44833.1"/>
    <property type="molecule type" value="Genomic_DNA"/>
</dbReference>
<sequence length="266" mass="29927">MRTAQHANSGAFTAFNNSPYGSRNTSSSSAVRLGAGLVPHRKRSCSVNQHDKDLKLNRSNNNPLSVSNLTRAKLAHLTPNGSGSCHTHKSNGNSGGGDRHSRYQHLAGVLFSADSSKVPRNAELVRWLEMPIRLCTVKNVGSKKCKLFQQQQRWMIANSPADKLLLSASLSSSKQIARCKITNPGDDFLKHTRLCHFMSTKRLYFTIISNNIYTVFYFCISRSFFINRVRFGDEIDTGRRLCFRAETLLTTLIRNALFFYAHQIVR</sequence>
<evidence type="ECO:0000313" key="4">
    <source>
        <dbReference type="Proteomes" id="UP000243006"/>
    </source>
</evidence>
<keyword evidence="2" id="KW-0472">Membrane</keyword>
<dbReference type="Proteomes" id="UP000243006">
    <property type="component" value="Unassembled WGS sequence"/>
</dbReference>
<organism evidence="3 4">
    <name type="scientific">Trichinella nativa</name>
    <dbReference type="NCBI Taxonomy" id="6335"/>
    <lineage>
        <taxon>Eukaryota</taxon>
        <taxon>Metazoa</taxon>
        <taxon>Ecdysozoa</taxon>
        <taxon>Nematoda</taxon>
        <taxon>Enoplea</taxon>
        <taxon>Dorylaimia</taxon>
        <taxon>Trichinellida</taxon>
        <taxon>Trichinellidae</taxon>
        <taxon>Trichinella</taxon>
    </lineage>
</organism>
<proteinExistence type="predicted"/>